<sequence length="363" mass="39604" precursor="true">MQNKSIRIPLAFAAIMVASSTLTGCPQTSTPDSATTNVPSENTPAPSTPAAQSNTNVSEVDPNRKETQWIGTIPYDVFYDQPLTIAADSTSLSANSPDTTTQEIPEMPPENTSETPSTDTSPSVTSTEAVNWTEILPLPILIDETKRIRNRLSENLQTVGTYNKSINDISLDGAMMTALGAIATVHPEDDDWKNRAKFVRDLGYEIYMAADGTGRTAFTATEEPYLKLITALDGGTVNDVEADEVVDFADIVYVSDIMKRIDESINDLKANINTESRLKEDSEKTEQELRVLAALATIMSSDGYDSADSELYQKLTGKFIDGALSSVKAVKTENYEGFREGLNQMQSTCAECHQQFRSNSSSF</sequence>
<dbReference type="InterPro" id="IPR010980">
    <property type="entry name" value="Cyt_c/b562"/>
</dbReference>
<keyword evidence="2" id="KW-0732">Signal</keyword>
<evidence type="ECO:0000256" key="2">
    <source>
        <dbReference type="SAM" id="SignalP"/>
    </source>
</evidence>
<dbReference type="SUPFAM" id="SSF47175">
    <property type="entry name" value="Cytochromes"/>
    <property type="match status" value="1"/>
</dbReference>
<evidence type="ECO:0000256" key="1">
    <source>
        <dbReference type="SAM" id="MobiDB-lite"/>
    </source>
</evidence>
<name>A0A5C5VNH9_9PLAN</name>
<reference evidence="3 4" key="1">
    <citation type="submission" date="2019-02" db="EMBL/GenBank/DDBJ databases">
        <title>Deep-cultivation of Planctomycetes and their phenomic and genomic characterization uncovers novel biology.</title>
        <authorList>
            <person name="Wiegand S."/>
            <person name="Jogler M."/>
            <person name="Boedeker C."/>
            <person name="Pinto D."/>
            <person name="Vollmers J."/>
            <person name="Rivas-Marin E."/>
            <person name="Kohn T."/>
            <person name="Peeters S.H."/>
            <person name="Heuer A."/>
            <person name="Rast P."/>
            <person name="Oberbeckmann S."/>
            <person name="Bunk B."/>
            <person name="Jeske O."/>
            <person name="Meyerdierks A."/>
            <person name="Storesund J.E."/>
            <person name="Kallscheuer N."/>
            <person name="Luecker S."/>
            <person name="Lage O.M."/>
            <person name="Pohl T."/>
            <person name="Merkel B.J."/>
            <person name="Hornburger P."/>
            <person name="Mueller R.-W."/>
            <person name="Bruemmer F."/>
            <person name="Labrenz M."/>
            <person name="Spormann A.M."/>
            <person name="Op Den Camp H."/>
            <person name="Overmann J."/>
            <person name="Amann R."/>
            <person name="Jetten M.S.M."/>
            <person name="Mascher T."/>
            <person name="Medema M.H."/>
            <person name="Devos D.P."/>
            <person name="Kaster A.-K."/>
            <person name="Ovreas L."/>
            <person name="Rohde M."/>
            <person name="Galperin M.Y."/>
            <person name="Jogler C."/>
        </authorList>
    </citation>
    <scope>NUCLEOTIDE SEQUENCE [LARGE SCALE GENOMIC DNA]</scope>
    <source>
        <strain evidence="3 4">KOR42</strain>
    </source>
</reference>
<protein>
    <recommendedName>
        <fullName evidence="5">Cytochrome C</fullName>
    </recommendedName>
</protein>
<keyword evidence="4" id="KW-1185">Reference proteome</keyword>
<evidence type="ECO:0000313" key="3">
    <source>
        <dbReference type="EMBL" id="TWT40138.1"/>
    </source>
</evidence>
<feature type="compositionally biased region" description="Polar residues" evidence="1">
    <location>
        <begin position="89"/>
        <end position="103"/>
    </location>
</feature>
<dbReference type="Gene3D" id="1.20.120.10">
    <property type="entry name" value="Cytochrome c/b562"/>
    <property type="match status" value="1"/>
</dbReference>
<gene>
    <name evidence="3" type="ORF">KOR42_49860</name>
</gene>
<dbReference type="Proteomes" id="UP000317243">
    <property type="component" value="Unassembled WGS sequence"/>
</dbReference>
<feature type="compositionally biased region" description="Low complexity" evidence="1">
    <location>
        <begin position="109"/>
        <end position="126"/>
    </location>
</feature>
<feature type="region of interest" description="Disordered" evidence="1">
    <location>
        <begin position="26"/>
        <end position="63"/>
    </location>
</feature>
<dbReference type="GO" id="GO:0022900">
    <property type="term" value="P:electron transport chain"/>
    <property type="evidence" value="ECO:0007669"/>
    <property type="project" value="InterPro"/>
</dbReference>
<dbReference type="GO" id="GO:0009055">
    <property type="term" value="F:electron transfer activity"/>
    <property type="evidence" value="ECO:0007669"/>
    <property type="project" value="InterPro"/>
</dbReference>
<proteinExistence type="predicted"/>
<evidence type="ECO:0000313" key="4">
    <source>
        <dbReference type="Proteomes" id="UP000317243"/>
    </source>
</evidence>
<dbReference type="PROSITE" id="PS51257">
    <property type="entry name" value="PROKAR_LIPOPROTEIN"/>
    <property type="match status" value="1"/>
</dbReference>
<dbReference type="GO" id="GO:0020037">
    <property type="term" value="F:heme binding"/>
    <property type="evidence" value="ECO:0007669"/>
    <property type="project" value="InterPro"/>
</dbReference>
<feature type="region of interest" description="Disordered" evidence="1">
    <location>
        <begin position="89"/>
        <end position="126"/>
    </location>
</feature>
<dbReference type="AlphaFoldDB" id="A0A5C5VNH9"/>
<comment type="caution">
    <text evidence="3">The sequence shown here is derived from an EMBL/GenBank/DDBJ whole genome shotgun (WGS) entry which is preliminary data.</text>
</comment>
<feature type="signal peptide" evidence="2">
    <location>
        <begin position="1"/>
        <end position="24"/>
    </location>
</feature>
<evidence type="ECO:0008006" key="5">
    <source>
        <dbReference type="Google" id="ProtNLM"/>
    </source>
</evidence>
<organism evidence="3 4">
    <name type="scientific">Thalassoglobus neptunius</name>
    <dbReference type="NCBI Taxonomy" id="1938619"/>
    <lineage>
        <taxon>Bacteria</taxon>
        <taxon>Pseudomonadati</taxon>
        <taxon>Planctomycetota</taxon>
        <taxon>Planctomycetia</taxon>
        <taxon>Planctomycetales</taxon>
        <taxon>Planctomycetaceae</taxon>
        <taxon>Thalassoglobus</taxon>
    </lineage>
</organism>
<dbReference type="GO" id="GO:0005506">
    <property type="term" value="F:iron ion binding"/>
    <property type="evidence" value="ECO:0007669"/>
    <property type="project" value="InterPro"/>
</dbReference>
<accession>A0A5C5VNH9</accession>
<feature type="compositionally biased region" description="Polar residues" evidence="1">
    <location>
        <begin position="26"/>
        <end position="58"/>
    </location>
</feature>
<feature type="chain" id="PRO_5023005624" description="Cytochrome C" evidence="2">
    <location>
        <begin position="25"/>
        <end position="363"/>
    </location>
</feature>
<dbReference type="EMBL" id="SIHI01000054">
    <property type="protein sequence ID" value="TWT40138.1"/>
    <property type="molecule type" value="Genomic_DNA"/>
</dbReference>